<dbReference type="GO" id="GO:0008483">
    <property type="term" value="F:transaminase activity"/>
    <property type="evidence" value="ECO:0007669"/>
    <property type="project" value="UniProtKB-KW"/>
</dbReference>
<evidence type="ECO:0000313" key="6">
    <source>
        <dbReference type="EMBL" id="MBD1597155.1"/>
    </source>
</evidence>
<evidence type="ECO:0000256" key="1">
    <source>
        <dbReference type="ARBA" id="ARBA00001933"/>
    </source>
</evidence>
<sequence length="460" mass="50319">MTHSALQQSDIDSLLHPYSNHHLHQTQGPHVITGGDGIYVIDEQGNRYIEGLAGLFCAALGFNEPRLAEAAYAQLKRMPFYHGFAHKSTEPSIQLAERLLAMAPVPMSKVFFANSGSEANDTAIKLAWYYHNAIGQPQKKKIIARQRGYHGVTVASASLTGLPNNHRDFDLPIANILHTDCPHYYRNALPGESEAQFVDRCVGNLAALIEREGPETIAAFFAEPVMVSGGVILPPAGYFEKVQALLHRHGILFVVDEVICGFARTGNMFGSQTYDLKPDMISLAKQLSAAYMPISALMINERIDQAIRAQSEKIGSFSHGFTYGGHPVAAAVALETQKIYQERDILGHVRRVAPRFQAGLQRLGEHPLIGEARGVGLVGGLEFVRNNATREPFSPQHSAAAYAGRRAQAHGVITRGLGDTLSLCPALIIDEAQIDDLFARIERALDDTLVWARAEQGVQM</sequence>
<dbReference type="PANTHER" id="PTHR42684:SF3">
    <property type="entry name" value="ADENOSYLMETHIONINE-8-AMINO-7-OXONONANOATE AMINOTRANSFERASE"/>
    <property type="match status" value="1"/>
</dbReference>
<dbReference type="RefSeq" id="WP_190416584.1">
    <property type="nucleotide sequence ID" value="NZ_JAAOCA010000001.1"/>
</dbReference>
<gene>
    <name evidence="6" type="ORF">HAQ05_00300</name>
</gene>
<evidence type="ECO:0000256" key="4">
    <source>
        <dbReference type="ARBA" id="ARBA00022898"/>
    </source>
</evidence>
<evidence type="ECO:0000313" key="7">
    <source>
        <dbReference type="Proteomes" id="UP000805841"/>
    </source>
</evidence>
<dbReference type="Pfam" id="PF00202">
    <property type="entry name" value="Aminotran_3"/>
    <property type="match status" value="1"/>
</dbReference>
<dbReference type="CDD" id="cd00610">
    <property type="entry name" value="OAT_like"/>
    <property type="match status" value="1"/>
</dbReference>
<organism evidence="6 7">
    <name type="scientific">Pseudomonas typographi</name>
    <dbReference type="NCBI Taxonomy" id="2715964"/>
    <lineage>
        <taxon>Bacteria</taxon>
        <taxon>Pseudomonadati</taxon>
        <taxon>Pseudomonadota</taxon>
        <taxon>Gammaproteobacteria</taxon>
        <taxon>Pseudomonadales</taxon>
        <taxon>Pseudomonadaceae</taxon>
        <taxon>Pseudomonas</taxon>
    </lineage>
</organism>
<name>A0ABR7YVE8_9PSED</name>
<dbReference type="NCBIfam" id="NF004767">
    <property type="entry name" value="PRK06105.1"/>
    <property type="match status" value="1"/>
</dbReference>
<comment type="similarity">
    <text evidence="5">Belongs to the class-III pyridoxal-phosphate-dependent aminotransferase family.</text>
</comment>
<dbReference type="PANTHER" id="PTHR42684">
    <property type="entry name" value="ADENOSYLMETHIONINE-8-AMINO-7-OXONONANOATE AMINOTRANSFERASE"/>
    <property type="match status" value="1"/>
</dbReference>
<dbReference type="InterPro" id="IPR005814">
    <property type="entry name" value="Aminotrans_3"/>
</dbReference>
<proteinExistence type="inferred from homology"/>
<dbReference type="InterPro" id="IPR015424">
    <property type="entry name" value="PyrdxlP-dep_Trfase"/>
</dbReference>
<evidence type="ECO:0000256" key="3">
    <source>
        <dbReference type="ARBA" id="ARBA00022679"/>
    </source>
</evidence>
<dbReference type="InterPro" id="IPR015422">
    <property type="entry name" value="PyrdxlP-dep_Trfase_small"/>
</dbReference>
<keyword evidence="2 6" id="KW-0032">Aminotransferase</keyword>
<dbReference type="EMBL" id="JAAOCA010000001">
    <property type="protein sequence ID" value="MBD1597155.1"/>
    <property type="molecule type" value="Genomic_DNA"/>
</dbReference>
<keyword evidence="3" id="KW-0808">Transferase</keyword>
<dbReference type="SUPFAM" id="SSF53383">
    <property type="entry name" value="PLP-dependent transferases"/>
    <property type="match status" value="1"/>
</dbReference>
<evidence type="ECO:0000256" key="2">
    <source>
        <dbReference type="ARBA" id="ARBA00022576"/>
    </source>
</evidence>
<dbReference type="InterPro" id="IPR049704">
    <property type="entry name" value="Aminotrans_3_PPA_site"/>
</dbReference>
<accession>A0ABR7YVE8</accession>
<dbReference type="PIRSF" id="PIRSF000521">
    <property type="entry name" value="Transaminase_4ab_Lys_Orn"/>
    <property type="match status" value="1"/>
</dbReference>
<dbReference type="PROSITE" id="PS00600">
    <property type="entry name" value="AA_TRANSFER_CLASS_3"/>
    <property type="match status" value="1"/>
</dbReference>
<dbReference type="InterPro" id="IPR015421">
    <property type="entry name" value="PyrdxlP-dep_Trfase_major"/>
</dbReference>
<dbReference type="Gene3D" id="3.90.1150.10">
    <property type="entry name" value="Aspartate Aminotransferase, domain 1"/>
    <property type="match status" value="1"/>
</dbReference>
<protein>
    <submittedName>
        <fullName evidence="6">Aspartate aminotransferase family protein</fullName>
    </submittedName>
</protein>
<reference evidence="6 7" key="1">
    <citation type="journal article" date="2020" name="Insects">
        <title>Bacteria Belonging to Pseudomonas typographi sp. nov. from the Bark Beetle Ips typographus Have Genomic Potential to Aid in the Host Ecology.</title>
        <authorList>
            <person name="Peral-Aranega E."/>
            <person name="Saati-Santamaria Z."/>
            <person name="Kolarik M."/>
            <person name="Rivas R."/>
            <person name="Garcia-Fraile P."/>
        </authorList>
    </citation>
    <scope>NUCLEOTIDE SEQUENCE [LARGE SCALE GENOMIC DNA]</scope>
    <source>
        <strain evidence="6 7">CA3A</strain>
    </source>
</reference>
<evidence type="ECO:0000256" key="5">
    <source>
        <dbReference type="RuleBase" id="RU003560"/>
    </source>
</evidence>
<dbReference type="Gene3D" id="3.40.640.10">
    <property type="entry name" value="Type I PLP-dependent aspartate aminotransferase-like (Major domain)"/>
    <property type="match status" value="1"/>
</dbReference>
<keyword evidence="7" id="KW-1185">Reference proteome</keyword>
<comment type="caution">
    <text evidence="6">The sequence shown here is derived from an EMBL/GenBank/DDBJ whole genome shotgun (WGS) entry which is preliminary data.</text>
</comment>
<keyword evidence="4 5" id="KW-0663">Pyridoxal phosphate</keyword>
<comment type="cofactor">
    <cofactor evidence="1">
        <name>pyridoxal 5'-phosphate</name>
        <dbReference type="ChEBI" id="CHEBI:597326"/>
    </cofactor>
</comment>
<dbReference type="Proteomes" id="UP000805841">
    <property type="component" value="Unassembled WGS sequence"/>
</dbReference>